<accession>A0A9P6JL93</accession>
<sequence>MTSSATFNPSKSPNYGFLPPESPSPNLQAFLSYISAVHTLDTEVIIKHFDDSLEHRIIPNSLGRPVLNKKQYAEYVRGAVKFFKWVKLTINQVIEADDILTAHLSSVGESICGTPYSNELVLIFHYVPAPSDVGPDALPRVHYAKEFVDSATITKFYSEERVKMIKMEVAKQKSQR</sequence>
<dbReference type="EMBL" id="MU157890">
    <property type="protein sequence ID" value="KAF9524986.1"/>
    <property type="molecule type" value="Genomic_DNA"/>
</dbReference>
<keyword evidence="2" id="KW-1185">Reference proteome</keyword>
<dbReference type="InterPro" id="IPR032710">
    <property type="entry name" value="NTF2-like_dom_sf"/>
</dbReference>
<name>A0A9P6JL93_9AGAR</name>
<evidence type="ECO:0008006" key="3">
    <source>
        <dbReference type="Google" id="ProtNLM"/>
    </source>
</evidence>
<organism evidence="1 2">
    <name type="scientific">Crepidotus variabilis</name>
    <dbReference type="NCBI Taxonomy" id="179855"/>
    <lineage>
        <taxon>Eukaryota</taxon>
        <taxon>Fungi</taxon>
        <taxon>Dikarya</taxon>
        <taxon>Basidiomycota</taxon>
        <taxon>Agaricomycotina</taxon>
        <taxon>Agaricomycetes</taxon>
        <taxon>Agaricomycetidae</taxon>
        <taxon>Agaricales</taxon>
        <taxon>Agaricineae</taxon>
        <taxon>Crepidotaceae</taxon>
        <taxon>Crepidotus</taxon>
    </lineage>
</organism>
<protein>
    <recommendedName>
        <fullName evidence="3">SnoaL-like domain-containing protein</fullName>
    </recommendedName>
</protein>
<dbReference type="OrthoDB" id="3758478at2759"/>
<reference evidence="1" key="1">
    <citation type="submission" date="2020-11" db="EMBL/GenBank/DDBJ databases">
        <authorList>
            <consortium name="DOE Joint Genome Institute"/>
            <person name="Ahrendt S."/>
            <person name="Riley R."/>
            <person name="Andreopoulos W."/>
            <person name="Labutti K."/>
            <person name="Pangilinan J."/>
            <person name="Ruiz-Duenas F.J."/>
            <person name="Barrasa J.M."/>
            <person name="Sanchez-Garcia M."/>
            <person name="Camarero S."/>
            <person name="Miyauchi S."/>
            <person name="Serrano A."/>
            <person name="Linde D."/>
            <person name="Babiker R."/>
            <person name="Drula E."/>
            <person name="Ayuso-Fernandez I."/>
            <person name="Pacheco R."/>
            <person name="Padilla G."/>
            <person name="Ferreira P."/>
            <person name="Barriuso J."/>
            <person name="Kellner H."/>
            <person name="Castanera R."/>
            <person name="Alfaro M."/>
            <person name="Ramirez L."/>
            <person name="Pisabarro A.G."/>
            <person name="Kuo A."/>
            <person name="Tritt A."/>
            <person name="Lipzen A."/>
            <person name="He G."/>
            <person name="Yan M."/>
            <person name="Ng V."/>
            <person name="Cullen D."/>
            <person name="Martin F."/>
            <person name="Rosso M.-N."/>
            <person name="Henrissat B."/>
            <person name="Hibbett D."/>
            <person name="Martinez A.T."/>
            <person name="Grigoriev I.V."/>
        </authorList>
    </citation>
    <scope>NUCLEOTIDE SEQUENCE</scope>
    <source>
        <strain evidence="1">CBS 506.95</strain>
    </source>
</reference>
<proteinExistence type="predicted"/>
<dbReference type="Gene3D" id="3.10.450.50">
    <property type="match status" value="1"/>
</dbReference>
<dbReference type="AlphaFoldDB" id="A0A9P6JL93"/>
<dbReference type="SUPFAM" id="SSF54427">
    <property type="entry name" value="NTF2-like"/>
    <property type="match status" value="1"/>
</dbReference>
<evidence type="ECO:0000313" key="2">
    <source>
        <dbReference type="Proteomes" id="UP000807306"/>
    </source>
</evidence>
<evidence type="ECO:0000313" key="1">
    <source>
        <dbReference type="EMBL" id="KAF9524986.1"/>
    </source>
</evidence>
<dbReference type="Proteomes" id="UP000807306">
    <property type="component" value="Unassembled WGS sequence"/>
</dbReference>
<gene>
    <name evidence="1" type="ORF">CPB83DRAFT_819287</name>
</gene>
<comment type="caution">
    <text evidence="1">The sequence shown here is derived from an EMBL/GenBank/DDBJ whole genome shotgun (WGS) entry which is preliminary data.</text>
</comment>